<organism evidence="2 3">
    <name type="scientific">Cryobacterium cheniae</name>
    <dbReference type="NCBI Taxonomy" id="1259262"/>
    <lineage>
        <taxon>Bacteria</taxon>
        <taxon>Bacillati</taxon>
        <taxon>Actinomycetota</taxon>
        <taxon>Actinomycetes</taxon>
        <taxon>Micrococcales</taxon>
        <taxon>Microbacteriaceae</taxon>
        <taxon>Cryobacterium</taxon>
    </lineage>
</organism>
<name>A0A4R8XKM3_9MICO</name>
<gene>
    <name evidence="2" type="ORF">E3T23_13190</name>
</gene>
<dbReference type="Proteomes" id="UP000298433">
    <property type="component" value="Unassembled WGS sequence"/>
</dbReference>
<dbReference type="RefSeq" id="WP_134370919.1">
    <property type="nucleotide sequence ID" value="NZ_SOGN01000057.1"/>
</dbReference>
<keyword evidence="3" id="KW-1185">Reference proteome</keyword>
<evidence type="ECO:0000313" key="2">
    <source>
        <dbReference type="EMBL" id="TFC77457.1"/>
    </source>
</evidence>
<evidence type="ECO:0000313" key="3">
    <source>
        <dbReference type="Proteomes" id="UP000298433"/>
    </source>
</evidence>
<comment type="caution">
    <text evidence="2">The sequence shown here is derived from an EMBL/GenBank/DDBJ whole genome shotgun (WGS) entry which is preliminary data.</text>
</comment>
<reference evidence="2 3" key="1">
    <citation type="submission" date="2019-03" db="EMBL/GenBank/DDBJ databases">
        <title>Genomics of glacier-inhabiting Cryobacterium strains.</title>
        <authorList>
            <person name="Liu Q."/>
            <person name="Xin Y.-H."/>
        </authorList>
    </citation>
    <scope>NUCLEOTIDE SEQUENCE [LARGE SCALE GENOMIC DNA]</scope>
    <source>
        <strain evidence="2 3">TMT2-48-2</strain>
    </source>
</reference>
<proteinExistence type="predicted"/>
<protein>
    <submittedName>
        <fullName evidence="2">Uncharacterized protein</fullName>
    </submittedName>
</protein>
<dbReference type="OrthoDB" id="5122607at2"/>
<evidence type="ECO:0000256" key="1">
    <source>
        <dbReference type="SAM" id="MobiDB-lite"/>
    </source>
</evidence>
<dbReference type="EMBL" id="SOGN01000057">
    <property type="protein sequence ID" value="TFC77457.1"/>
    <property type="molecule type" value="Genomic_DNA"/>
</dbReference>
<dbReference type="AlphaFoldDB" id="A0A4R8XKM3"/>
<accession>A0A4R8XKM3</accession>
<feature type="region of interest" description="Disordered" evidence="1">
    <location>
        <begin position="1"/>
        <end position="24"/>
    </location>
</feature>
<sequence length="108" mass="11544">MADVRKSAKQTAARSRAREKAAEFRAKEDKLEQLATDYFVATDSLEEIDATAQAKIATIQERAAQQSAAARTSAAAVIASMLELGTPKAEVAGRLGLALRDIKKSPNL</sequence>